<dbReference type="Gene3D" id="1.10.730.10">
    <property type="entry name" value="Isoleucyl-tRNA Synthetase, Domain 1"/>
    <property type="match status" value="1"/>
</dbReference>
<protein>
    <recommendedName>
        <fullName evidence="1 9">Valine--tRNA ligase</fullName>
        <ecNumber evidence="1 9">6.1.1.9</ecNumber>
    </recommendedName>
</protein>
<dbReference type="SUPFAM" id="SSF50677">
    <property type="entry name" value="ValRS/IleRS/LeuRS editing domain"/>
    <property type="match status" value="1"/>
</dbReference>
<evidence type="ECO:0000256" key="6">
    <source>
        <dbReference type="ARBA" id="ARBA00022917"/>
    </source>
</evidence>
<dbReference type="GO" id="GO:0002161">
    <property type="term" value="F:aminoacyl-tRNA deacylase activity"/>
    <property type="evidence" value="ECO:0007669"/>
    <property type="project" value="InterPro"/>
</dbReference>
<dbReference type="Pfam" id="PF00133">
    <property type="entry name" value="tRNA-synt_1"/>
    <property type="match status" value="1"/>
</dbReference>
<dbReference type="EC" id="6.1.1.9" evidence="1 9"/>
<keyword evidence="6 10" id="KW-0648">Protein biosynthesis</keyword>
<comment type="caution">
    <text evidence="13">The sequence shown here is derived from an EMBL/GenBank/DDBJ whole genome shotgun (WGS) entry which is preliminary data.</text>
</comment>
<dbReference type="PATRIC" id="fig|1618570.3.peg.545"/>
<proteinExistence type="inferred from homology"/>
<dbReference type="SUPFAM" id="SSF47323">
    <property type="entry name" value="Anticodon-binding domain of a subclass of class I aminoacyl-tRNA synthetases"/>
    <property type="match status" value="1"/>
</dbReference>
<dbReference type="CDD" id="cd00817">
    <property type="entry name" value="ValRS_core"/>
    <property type="match status" value="1"/>
</dbReference>
<evidence type="ECO:0000256" key="9">
    <source>
        <dbReference type="NCBIfam" id="TIGR00422"/>
    </source>
</evidence>
<evidence type="ECO:0000259" key="11">
    <source>
        <dbReference type="Pfam" id="PF00133"/>
    </source>
</evidence>
<gene>
    <name evidence="13" type="ORF">UT08_C0005G0033</name>
</gene>
<dbReference type="GO" id="GO:0005829">
    <property type="term" value="C:cytosol"/>
    <property type="evidence" value="ECO:0007669"/>
    <property type="project" value="TreeGrafter"/>
</dbReference>
<dbReference type="GO" id="GO:0004832">
    <property type="term" value="F:valine-tRNA ligase activity"/>
    <property type="evidence" value="ECO:0007669"/>
    <property type="project" value="UniProtKB-UniRule"/>
</dbReference>
<evidence type="ECO:0000259" key="12">
    <source>
        <dbReference type="Pfam" id="PF08264"/>
    </source>
</evidence>
<accession>A0A0G0L3M1</accession>
<dbReference type="InterPro" id="IPR013155">
    <property type="entry name" value="M/V/L/I-tRNA-synth_anticd-bd"/>
</dbReference>
<organism evidence="13 14">
    <name type="scientific">Candidatus Woesebacteria bacterium GW2011_GWB1_38_8</name>
    <dbReference type="NCBI Taxonomy" id="1618570"/>
    <lineage>
        <taxon>Bacteria</taxon>
        <taxon>Candidatus Woeseibacteriota</taxon>
    </lineage>
</organism>
<dbReference type="Gene3D" id="3.40.50.620">
    <property type="entry name" value="HUPs"/>
    <property type="match status" value="2"/>
</dbReference>
<dbReference type="Pfam" id="PF08264">
    <property type="entry name" value="Anticodon_1"/>
    <property type="match status" value="1"/>
</dbReference>
<dbReference type="STRING" id="1618570.UT08_C0005G0033"/>
<dbReference type="InterPro" id="IPR033705">
    <property type="entry name" value="Anticodon_Ia_Val"/>
</dbReference>
<dbReference type="InterPro" id="IPR002300">
    <property type="entry name" value="aa-tRNA-synth_Ia"/>
</dbReference>
<evidence type="ECO:0000256" key="7">
    <source>
        <dbReference type="ARBA" id="ARBA00023146"/>
    </source>
</evidence>
<dbReference type="PROSITE" id="PS00178">
    <property type="entry name" value="AA_TRNA_LIGASE_I"/>
    <property type="match status" value="1"/>
</dbReference>
<keyword evidence="5 10" id="KW-0067">ATP-binding</keyword>
<dbReference type="Proteomes" id="UP000034081">
    <property type="component" value="Unassembled WGS sequence"/>
</dbReference>
<dbReference type="InterPro" id="IPR001412">
    <property type="entry name" value="aa-tRNA-synth_I_CS"/>
</dbReference>
<dbReference type="GO" id="GO:0006438">
    <property type="term" value="P:valyl-tRNA aminoacylation"/>
    <property type="evidence" value="ECO:0007669"/>
    <property type="project" value="UniProtKB-UniRule"/>
</dbReference>
<keyword evidence="2" id="KW-0963">Cytoplasm</keyword>
<dbReference type="NCBIfam" id="NF004349">
    <property type="entry name" value="PRK05729.1"/>
    <property type="match status" value="1"/>
</dbReference>
<dbReference type="CDD" id="cd07962">
    <property type="entry name" value="Anticodon_Ia_Val"/>
    <property type="match status" value="1"/>
</dbReference>
<dbReference type="PRINTS" id="PR00986">
    <property type="entry name" value="TRNASYNTHVAL"/>
</dbReference>
<feature type="domain" description="Aminoacyl-tRNA synthetase class Ia" evidence="11">
    <location>
        <begin position="13"/>
        <end position="554"/>
    </location>
</feature>
<evidence type="ECO:0000256" key="1">
    <source>
        <dbReference type="ARBA" id="ARBA00013169"/>
    </source>
</evidence>
<comment type="catalytic activity">
    <reaction evidence="8">
        <text>tRNA(Val) + L-valine + ATP = L-valyl-tRNA(Val) + AMP + diphosphate</text>
        <dbReference type="Rhea" id="RHEA:10704"/>
        <dbReference type="Rhea" id="RHEA-COMP:9672"/>
        <dbReference type="Rhea" id="RHEA-COMP:9708"/>
        <dbReference type="ChEBI" id="CHEBI:30616"/>
        <dbReference type="ChEBI" id="CHEBI:33019"/>
        <dbReference type="ChEBI" id="CHEBI:57762"/>
        <dbReference type="ChEBI" id="CHEBI:78442"/>
        <dbReference type="ChEBI" id="CHEBI:78537"/>
        <dbReference type="ChEBI" id="CHEBI:456215"/>
        <dbReference type="EC" id="6.1.1.9"/>
    </reaction>
</comment>
<evidence type="ECO:0000256" key="3">
    <source>
        <dbReference type="ARBA" id="ARBA00022598"/>
    </source>
</evidence>
<dbReference type="SUPFAM" id="SSF52374">
    <property type="entry name" value="Nucleotidylyl transferase"/>
    <property type="match status" value="1"/>
</dbReference>
<dbReference type="NCBIfam" id="TIGR00422">
    <property type="entry name" value="valS"/>
    <property type="match status" value="1"/>
</dbReference>
<evidence type="ECO:0000256" key="5">
    <source>
        <dbReference type="ARBA" id="ARBA00022840"/>
    </source>
</evidence>
<dbReference type="AlphaFoldDB" id="A0A0G0L3M1"/>
<evidence type="ECO:0000313" key="14">
    <source>
        <dbReference type="Proteomes" id="UP000034081"/>
    </source>
</evidence>
<keyword evidence="3 10" id="KW-0436">Ligase</keyword>
<dbReference type="PANTHER" id="PTHR11946:SF93">
    <property type="entry name" value="VALINE--TRNA LIGASE, CHLOROPLASTIC_MITOCHONDRIAL 2"/>
    <property type="match status" value="1"/>
</dbReference>
<dbReference type="EMBL" id="LBVL01000005">
    <property type="protein sequence ID" value="KKQ85582.1"/>
    <property type="molecule type" value="Genomic_DNA"/>
</dbReference>
<sequence>MESKYQHQKHEQKIYSLWEKSGAFTPKIDKKKKPFTIIMPPPNANDPLHIGHARFVTIQDILTRYHRMKSEPTLWLPGADHAGIETQYMFEKKLKVEGKSRFDFDRDTLYKMIWDFSTENKGVMENQLRKLGSSCDWSRNKFTLDSEVIKIVYKTFKRLYDDGFIYRGERIVNYCPRCGTAFSQMEVNYIERDDPLYYLDYGTLTIATTRPETIFADVAVAVNPNGSINQKLIGKNAIIPLINREIPIIADVLVDPNFGTGALKVTPGHDSTDFEIGQKHNLSVVSVIDGNGKMVNTPRKYIGLKAEVAREQIVKDLNEKGLIKKTETIHHTVGTCYKDRGLIEPMVSKQWFLKVEPLVKDSLQALAEREVKFLTKRFERIAKNWYKNLKDWNISRQIVWGIRIPAWRCDKCMEWTITDGSLPKKCSSCGNEKLTQDNDTFDTWFSSGQWPYATLQTTKPGDFEYFYPTSVMETGYDILPFWVIRMIMLGLYTTGEVPFREVLLHGLVRDAKGEKISKSKGNVINPIEMAEKYGADALRMGLIWGTLVENDVALSEENIKGQRNFSNKIWNVARFVFMENPTKKGGYRNAPSSKNIDDEKIKKELKSTTKKITRLLEKYRLNEAAEEIYNFFWNKYANDYLEKTKVRRLDSQKVLEYVLQESLKLLHPFMPFVTETIWQVGNERFDTPMLITTSWPKRT</sequence>
<name>A0A0G0L3M1_9BACT</name>
<keyword evidence="4 10" id="KW-0547">Nucleotide-binding</keyword>
<dbReference type="InterPro" id="IPR002303">
    <property type="entry name" value="Valyl-tRNA_ligase"/>
</dbReference>
<feature type="domain" description="Methionyl/Valyl/Leucyl/Isoleucyl-tRNA synthetase anticodon-binding" evidence="12">
    <location>
        <begin position="598"/>
        <end position="697"/>
    </location>
</feature>
<comment type="similarity">
    <text evidence="10">Belongs to the class-I aminoacyl-tRNA synthetase family.</text>
</comment>
<evidence type="ECO:0000256" key="8">
    <source>
        <dbReference type="ARBA" id="ARBA00047552"/>
    </source>
</evidence>
<dbReference type="InterPro" id="IPR009080">
    <property type="entry name" value="tRNAsynth_Ia_anticodon-bd"/>
</dbReference>
<reference evidence="13 14" key="1">
    <citation type="journal article" date="2015" name="Nature">
        <title>rRNA introns, odd ribosomes, and small enigmatic genomes across a large radiation of phyla.</title>
        <authorList>
            <person name="Brown C.T."/>
            <person name="Hug L.A."/>
            <person name="Thomas B.C."/>
            <person name="Sharon I."/>
            <person name="Castelle C.J."/>
            <person name="Singh A."/>
            <person name="Wilkins M.J."/>
            <person name="Williams K.H."/>
            <person name="Banfield J.F."/>
        </authorList>
    </citation>
    <scope>NUCLEOTIDE SEQUENCE [LARGE SCALE GENOMIC DNA]</scope>
</reference>
<dbReference type="GO" id="GO:0005524">
    <property type="term" value="F:ATP binding"/>
    <property type="evidence" value="ECO:0007669"/>
    <property type="project" value="UniProtKB-KW"/>
</dbReference>
<dbReference type="InterPro" id="IPR009008">
    <property type="entry name" value="Val/Leu/Ile-tRNA-synth_edit"/>
</dbReference>
<evidence type="ECO:0000256" key="4">
    <source>
        <dbReference type="ARBA" id="ARBA00022741"/>
    </source>
</evidence>
<dbReference type="PANTHER" id="PTHR11946">
    <property type="entry name" value="VALYL-TRNA SYNTHETASES"/>
    <property type="match status" value="1"/>
</dbReference>
<evidence type="ECO:0000256" key="2">
    <source>
        <dbReference type="ARBA" id="ARBA00022490"/>
    </source>
</evidence>
<dbReference type="InterPro" id="IPR014729">
    <property type="entry name" value="Rossmann-like_a/b/a_fold"/>
</dbReference>
<evidence type="ECO:0000256" key="10">
    <source>
        <dbReference type="RuleBase" id="RU363035"/>
    </source>
</evidence>
<keyword evidence="7 10" id="KW-0030">Aminoacyl-tRNA synthetase</keyword>
<evidence type="ECO:0000313" key="13">
    <source>
        <dbReference type="EMBL" id="KKQ85582.1"/>
    </source>
</evidence>